<evidence type="ECO:0000313" key="4">
    <source>
        <dbReference type="Proteomes" id="UP001320168"/>
    </source>
</evidence>
<organism evidence="3 4">
    <name type="scientific">Billgrantia ethanolica</name>
    <dbReference type="NCBI Taxonomy" id="2733486"/>
    <lineage>
        <taxon>Bacteria</taxon>
        <taxon>Pseudomonadati</taxon>
        <taxon>Pseudomonadota</taxon>
        <taxon>Gammaproteobacteria</taxon>
        <taxon>Oceanospirillales</taxon>
        <taxon>Halomonadaceae</taxon>
        <taxon>Billgrantia</taxon>
    </lineage>
</organism>
<dbReference type="InterPro" id="IPR021207">
    <property type="entry name" value="Integr_conj_element_PFL4705"/>
</dbReference>
<feature type="compositionally biased region" description="Polar residues" evidence="1">
    <location>
        <begin position="218"/>
        <end position="234"/>
    </location>
</feature>
<dbReference type="Proteomes" id="UP001320168">
    <property type="component" value="Unassembled WGS sequence"/>
</dbReference>
<evidence type="ECO:0000256" key="2">
    <source>
        <dbReference type="SAM" id="Phobius"/>
    </source>
</evidence>
<name>A0ABS9A941_9GAMM</name>
<reference evidence="3 4" key="1">
    <citation type="journal article" date="2021" name="Front. Microbiol.">
        <title>Aerobic Denitrification and Heterotrophic Sulfur Oxidation in the Genus Halomonas Revealed by Six Novel Species Characterizations and Genome-Based Analysis.</title>
        <authorList>
            <person name="Wang L."/>
            <person name="Shao Z."/>
        </authorList>
    </citation>
    <scope>NUCLEOTIDE SEQUENCE [LARGE SCALE GENOMIC DNA]</scope>
    <source>
        <strain evidence="3 4">MCCC 1A11081</strain>
    </source>
</reference>
<keyword evidence="2" id="KW-1133">Transmembrane helix</keyword>
<dbReference type="NCBIfam" id="TIGR03752">
    <property type="entry name" value="conj_TIGR03752"/>
    <property type="match status" value="1"/>
</dbReference>
<dbReference type="EMBL" id="JABFTX010000006">
    <property type="protein sequence ID" value="MCE8005300.1"/>
    <property type="molecule type" value="Genomic_DNA"/>
</dbReference>
<feature type="compositionally biased region" description="Low complexity" evidence="1">
    <location>
        <begin position="131"/>
        <end position="144"/>
    </location>
</feature>
<feature type="compositionally biased region" description="Basic and acidic residues" evidence="1">
    <location>
        <begin position="111"/>
        <end position="130"/>
    </location>
</feature>
<accession>A0ABS9A941</accession>
<keyword evidence="2" id="KW-0472">Membrane</keyword>
<comment type="caution">
    <text evidence="3">The sequence shown here is derived from an EMBL/GenBank/DDBJ whole genome shotgun (WGS) entry which is preliminary data.</text>
</comment>
<feature type="compositionally biased region" description="Basic and acidic residues" evidence="1">
    <location>
        <begin position="78"/>
        <end position="98"/>
    </location>
</feature>
<evidence type="ECO:0000313" key="3">
    <source>
        <dbReference type="EMBL" id="MCE8005300.1"/>
    </source>
</evidence>
<keyword evidence="4" id="KW-1185">Reference proteome</keyword>
<evidence type="ECO:0000256" key="1">
    <source>
        <dbReference type="SAM" id="MobiDB-lite"/>
    </source>
</evidence>
<gene>
    <name evidence="3" type="ORF">HOP53_20920</name>
</gene>
<feature type="transmembrane region" description="Helical" evidence="2">
    <location>
        <begin position="6"/>
        <end position="23"/>
    </location>
</feature>
<keyword evidence="2" id="KW-0812">Transmembrane</keyword>
<sequence>MKSNGLLKILVPMLVVVVIMVMMRACSGGGGSREASDAKADPTLELTQDELLALGVEGDTPQDTVATLVGQVQSMRDDLERSRAESEALRQQNERLGEQARNVDQQIESALRAERQRQETAARQRGREDQSMLSTLQQQLNQLQRRVESRGEQNDLPIGLGLEGGGSPSRDSEGGGAAASGLAWIEPMDALEGSRRGSSEEALNFPTSFGEAAGTAKSVGQRTASAVESRVTGQPDASTVEPVYTVPENATLMGSLAMTALIGRVPVDGTVTDPYPFKIVVGKDNLTANGIELPEVQSAIMSGTATGDWTLSCVRGDVHSVTFVFEDGTVRTLPTPEDVNSGSGDSRTKIGWISDGFGIPCVSGERSSNAKQYLGTQSLLTAAGAGVASLLSDDGDIVSTMNTDGSVSTAMSGNQAVNQIMASGVNDMSRWVNRLYGEAFAAVFVPPGKEVAIHIDRELHIDYETQGRRVHYGRDQSLRYEMP</sequence>
<dbReference type="RefSeq" id="WP_234271803.1">
    <property type="nucleotide sequence ID" value="NZ_JABFTX010000006.1"/>
</dbReference>
<feature type="region of interest" description="Disordered" evidence="1">
    <location>
        <begin position="78"/>
        <end position="178"/>
    </location>
</feature>
<proteinExistence type="predicted"/>
<feature type="region of interest" description="Disordered" evidence="1">
    <location>
        <begin position="214"/>
        <end position="234"/>
    </location>
</feature>
<protein>
    <submittedName>
        <fullName evidence="3">TIGR03752 family integrating conjugative element protein</fullName>
    </submittedName>
</protein>